<protein>
    <submittedName>
        <fullName evidence="3">Putative thioesterase family protein</fullName>
    </submittedName>
</protein>
<keyword evidence="1" id="KW-1133">Transmembrane helix</keyword>
<dbReference type="Pfam" id="PF03061">
    <property type="entry name" value="4HBT"/>
    <property type="match status" value="1"/>
</dbReference>
<keyword evidence="4" id="KW-1185">Reference proteome</keyword>
<comment type="caution">
    <text evidence="3">The sequence shown here is derived from an EMBL/GenBank/DDBJ whole genome shotgun (WGS) entry which is preliminary data.</text>
</comment>
<accession>A0A0B1NWM5</accession>
<evidence type="ECO:0000313" key="4">
    <source>
        <dbReference type="Proteomes" id="UP000030854"/>
    </source>
</evidence>
<dbReference type="HOGENOM" id="CLU_052827_0_2_1"/>
<dbReference type="CDD" id="cd03443">
    <property type="entry name" value="PaaI_thioesterase"/>
    <property type="match status" value="1"/>
</dbReference>
<evidence type="ECO:0000256" key="1">
    <source>
        <dbReference type="SAM" id="Phobius"/>
    </source>
</evidence>
<reference evidence="3 4" key="1">
    <citation type="journal article" date="2014" name="BMC Genomics">
        <title>Adaptive genomic structural variation in the grape powdery mildew pathogen, Erysiphe necator.</title>
        <authorList>
            <person name="Jones L."/>
            <person name="Riaz S."/>
            <person name="Morales-Cruz A."/>
            <person name="Amrine K.C."/>
            <person name="McGuire B."/>
            <person name="Gubler W.D."/>
            <person name="Walker M.A."/>
            <person name="Cantu D."/>
        </authorList>
    </citation>
    <scope>NUCLEOTIDE SEQUENCE [LARGE SCALE GENOMIC DNA]</scope>
    <source>
        <strain evidence="4">c</strain>
    </source>
</reference>
<evidence type="ECO:0000259" key="2">
    <source>
        <dbReference type="Pfam" id="PF03061"/>
    </source>
</evidence>
<dbReference type="Proteomes" id="UP000030854">
    <property type="component" value="Unassembled WGS sequence"/>
</dbReference>
<dbReference type="InterPro" id="IPR052061">
    <property type="entry name" value="PTE-AB_protein"/>
</dbReference>
<dbReference type="InterPro" id="IPR006683">
    <property type="entry name" value="Thioestr_dom"/>
</dbReference>
<proteinExistence type="predicted"/>
<keyword evidence="1" id="KW-0812">Transmembrane</keyword>
<dbReference type="EMBL" id="JNVN01004434">
    <property type="protein sequence ID" value="KHJ30348.1"/>
    <property type="molecule type" value="Genomic_DNA"/>
</dbReference>
<dbReference type="Gene3D" id="3.10.129.10">
    <property type="entry name" value="Hotdog Thioesterase"/>
    <property type="match status" value="1"/>
</dbReference>
<gene>
    <name evidence="3" type="ORF">EV44_g1560</name>
</gene>
<name>A0A0B1NWM5_UNCNE</name>
<dbReference type="InterPro" id="IPR029069">
    <property type="entry name" value="HotDog_dom_sf"/>
</dbReference>
<evidence type="ECO:0000313" key="3">
    <source>
        <dbReference type="EMBL" id="KHJ30348.1"/>
    </source>
</evidence>
<dbReference type="PANTHER" id="PTHR47260">
    <property type="entry name" value="UPF0644 PROTEIN PB2B4.06"/>
    <property type="match status" value="1"/>
</dbReference>
<dbReference type="PANTHER" id="PTHR47260:SF1">
    <property type="entry name" value="UPF0644 PROTEIN PB2B4.06"/>
    <property type="match status" value="1"/>
</dbReference>
<dbReference type="AlphaFoldDB" id="A0A0B1NWM5"/>
<feature type="transmembrane region" description="Helical" evidence="1">
    <location>
        <begin position="91"/>
        <end position="113"/>
    </location>
</feature>
<dbReference type="OMA" id="GVQRAFW"/>
<feature type="domain" description="Thioesterase" evidence="2">
    <location>
        <begin position="224"/>
        <end position="278"/>
    </location>
</feature>
<sequence length="333" mass="36990">MKLPMIKYGIRISISRRLHKQLVIAPQYLSNSTLSDGGKQQHHANLRSQLPLDNIASRISSVNLTNFSPETNNATPDSPNASKKHRSLRPFIYGLIFFSVGSLAGNFISSIAIPPASPIPDSPEDKIIIKYLHERAANLPLVKLLSTDTRWSPVETYTGENKKNEDEKLNETEEIKETLRRRLTAGPLKGSRALGGYQKTFRNIETGEVIKILWLGPSISGWPGVAHGGVLATLLDETLGRCAMGFLEGSTGVTANLQVNYLKPILTNGFYVIRASVEEDEEILNEKKNFNDRQRKRKKWVTGTLENADGTICVTAKALFVVPKNYKLNKLNP</sequence>
<dbReference type="SUPFAM" id="SSF54637">
    <property type="entry name" value="Thioesterase/thiol ester dehydrase-isomerase"/>
    <property type="match status" value="1"/>
</dbReference>
<organism evidence="3 4">
    <name type="scientific">Uncinula necator</name>
    <name type="common">Grape powdery mildew</name>
    <dbReference type="NCBI Taxonomy" id="52586"/>
    <lineage>
        <taxon>Eukaryota</taxon>
        <taxon>Fungi</taxon>
        <taxon>Dikarya</taxon>
        <taxon>Ascomycota</taxon>
        <taxon>Pezizomycotina</taxon>
        <taxon>Leotiomycetes</taxon>
        <taxon>Erysiphales</taxon>
        <taxon>Erysiphaceae</taxon>
        <taxon>Erysiphe</taxon>
    </lineage>
</organism>
<dbReference type="STRING" id="52586.A0A0B1NWM5"/>
<keyword evidence="1" id="KW-0472">Membrane</keyword>